<sequence>MTAPPTARYTRYMRLASLLAAAALGLAGCASSSFTTELKGEMTVPAGPPGGTTVLNAFPAISSFSGMDFNENQDFKNQGLRKDEATSVHVKSVTLKVLSPNDQDFSFLETVEFYARAGDREERIARRQDVSRLNLKPPNPVLGLGTDGVELQPFVSAPTMSIIVRGRGVMPEREVRLQAVVTLEVEGGLL</sequence>
<protein>
    <recommendedName>
        <fullName evidence="4">Lipoprotein</fullName>
    </recommendedName>
</protein>
<evidence type="ECO:0000313" key="3">
    <source>
        <dbReference type="Proteomes" id="UP000518300"/>
    </source>
</evidence>
<dbReference type="EMBL" id="JABBJJ010000157">
    <property type="protein sequence ID" value="NMO18863.1"/>
    <property type="molecule type" value="Genomic_DNA"/>
</dbReference>
<comment type="caution">
    <text evidence="2">The sequence shown here is derived from an EMBL/GenBank/DDBJ whole genome shotgun (WGS) entry which is preliminary data.</text>
</comment>
<dbReference type="Proteomes" id="UP000518300">
    <property type="component" value="Unassembled WGS sequence"/>
</dbReference>
<organism evidence="2 3">
    <name type="scientific">Pyxidicoccus fallax</name>
    <dbReference type="NCBI Taxonomy" id="394095"/>
    <lineage>
        <taxon>Bacteria</taxon>
        <taxon>Pseudomonadati</taxon>
        <taxon>Myxococcota</taxon>
        <taxon>Myxococcia</taxon>
        <taxon>Myxococcales</taxon>
        <taxon>Cystobacterineae</taxon>
        <taxon>Myxococcaceae</taxon>
        <taxon>Pyxidicoccus</taxon>
    </lineage>
</organism>
<dbReference type="AlphaFoldDB" id="A0A848LMK8"/>
<name>A0A848LMK8_9BACT</name>
<proteinExistence type="predicted"/>
<keyword evidence="1" id="KW-0732">Signal</keyword>
<evidence type="ECO:0000313" key="2">
    <source>
        <dbReference type="EMBL" id="NMO18863.1"/>
    </source>
</evidence>
<accession>A0A848LMK8</accession>
<feature type="signal peptide" evidence="1">
    <location>
        <begin position="1"/>
        <end position="32"/>
    </location>
</feature>
<reference evidence="2 3" key="1">
    <citation type="submission" date="2020-04" db="EMBL/GenBank/DDBJ databases">
        <title>Draft genome of Pyxidicoccus fallax type strain.</title>
        <authorList>
            <person name="Whitworth D.E."/>
        </authorList>
    </citation>
    <scope>NUCLEOTIDE SEQUENCE [LARGE SCALE GENOMIC DNA]</scope>
    <source>
        <strain evidence="2 3">DSM 14698</strain>
    </source>
</reference>
<keyword evidence="3" id="KW-1185">Reference proteome</keyword>
<gene>
    <name evidence="2" type="ORF">HG543_28955</name>
</gene>
<feature type="chain" id="PRO_5032458582" description="Lipoprotein" evidence="1">
    <location>
        <begin position="33"/>
        <end position="190"/>
    </location>
</feature>
<evidence type="ECO:0008006" key="4">
    <source>
        <dbReference type="Google" id="ProtNLM"/>
    </source>
</evidence>
<evidence type="ECO:0000256" key="1">
    <source>
        <dbReference type="SAM" id="SignalP"/>
    </source>
</evidence>